<name>A0A1Y3DYI0_PLAKN</name>
<feature type="compositionally biased region" description="Polar residues" evidence="1">
    <location>
        <begin position="253"/>
        <end position="264"/>
    </location>
</feature>
<dbReference type="VEuPathDB" id="PlasmoDB:PKA1H_060013800"/>
<feature type="region of interest" description="Disordered" evidence="1">
    <location>
        <begin position="224"/>
        <end position="300"/>
    </location>
</feature>
<dbReference type="VEuPathDB" id="PlasmoDB:PKNOH_S03323700"/>
<dbReference type="OrthoDB" id="377468at2759"/>
<dbReference type="EMBL" id="NETL01000017">
    <property type="protein sequence ID" value="OTN68258.1"/>
    <property type="molecule type" value="Genomic_DNA"/>
</dbReference>
<reference evidence="2 3" key="1">
    <citation type="submission" date="2017-05" db="EMBL/GenBank/DDBJ databases">
        <title>PacBio assembly of a Plasmodium knowlesi genome sequence with Hi-C correction and manual annotation of the SICAvar gene family.</title>
        <authorList>
            <person name="Lapp S.A."/>
            <person name="Geraldo J.A."/>
            <person name="Chien J.-T."/>
            <person name="Ay F."/>
            <person name="Pakala S.B."/>
            <person name="Batugedara G."/>
            <person name="Humphrey J.C."/>
            <person name="Debarry J.D."/>
            <person name="Le Roch K.G."/>
            <person name="Galinski M.R."/>
            <person name="Kissinger J.C."/>
        </authorList>
    </citation>
    <scope>NUCLEOTIDE SEQUENCE [LARGE SCALE GENOMIC DNA]</scope>
    <source>
        <strain evidence="3">Malayan Strain Pk1 (A+)</strain>
    </source>
</reference>
<sequence>MTAMENLYHEDVVIFFSIEMLQGILELFKHANHFKGGVHKIMSLRNSELVFCSDDCLVRESVKEGQGLQKREEKELGIEGKKLYGKSSQNGQGKKKLSNHLFNEKNVNDEQKIIGDEIAKCLYGNRKSSKGAHKRKLVIDVVIQAILFANKIGLDVYKLNLFLSIILMTMRSIRDNLSEKKGRKKKTINYFFHMMNKNIQYAWIAHPRAQSDFIRNVAQQEGCTYDEDESHSMNSNNMGRLSNEIPRKEGKHTTSTKQPISINIKQKPEEETDNQNGMSTNELEKKEMDHNKEDESKDSIPLEGDEQKRVYAQFILFHIEEAKNIIKYFFENIFSIYNMIEYLFLFSPVCVHVAYRGGFSPVSPPACLFTSDALNLGEVANTNDGQMMNHFHGAEHEELATNIYIKEALDVPLFVLNKFYENVDQLGRKIDEVLV</sequence>
<dbReference type="VEuPathDB" id="PlasmoDB:PKNH_0608900"/>
<organism evidence="2 3">
    <name type="scientific">Plasmodium knowlesi</name>
    <dbReference type="NCBI Taxonomy" id="5850"/>
    <lineage>
        <taxon>Eukaryota</taxon>
        <taxon>Sar</taxon>
        <taxon>Alveolata</taxon>
        <taxon>Apicomplexa</taxon>
        <taxon>Aconoidasida</taxon>
        <taxon>Haemosporida</taxon>
        <taxon>Plasmodiidae</taxon>
        <taxon>Plasmodium</taxon>
        <taxon>Plasmodium (Plasmodium)</taxon>
    </lineage>
</organism>
<evidence type="ECO:0000256" key="1">
    <source>
        <dbReference type="SAM" id="MobiDB-lite"/>
    </source>
</evidence>
<evidence type="ECO:0000313" key="3">
    <source>
        <dbReference type="Proteomes" id="UP000195012"/>
    </source>
</evidence>
<feature type="compositionally biased region" description="Basic and acidic residues" evidence="1">
    <location>
        <begin position="282"/>
        <end position="300"/>
    </location>
</feature>
<dbReference type="eggNOG" id="ENOG502QXNI">
    <property type="taxonomic scope" value="Eukaryota"/>
</dbReference>
<proteinExistence type="predicted"/>
<protein>
    <submittedName>
        <fullName evidence="2">Uncharacterized protein</fullName>
    </submittedName>
</protein>
<evidence type="ECO:0000313" key="2">
    <source>
        <dbReference type="EMBL" id="OTN68258.1"/>
    </source>
</evidence>
<dbReference type="Proteomes" id="UP000195012">
    <property type="component" value="Unassembled WGS sequence"/>
</dbReference>
<gene>
    <name evidence="2" type="ORF">PKNOH_S03323700</name>
</gene>
<dbReference type="OMA" id="MENLYHE"/>
<accession>A0A1Y3DYI0</accession>
<comment type="caution">
    <text evidence="2">The sequence shown here is derived from an EMBL/GenBank/DDBJ whole genome shotgun (WGS) entry which is preliminary data.</text>
</comment>
<dbReference type="AlphaFoldDB" id="A0A1Y3DYI0"/>